<feature type="region of interest" description="Disordered" evidence="6">
    <location>
        <begin position="1024"/>
        <end position="1043"/>
    </location>
</feature>
<dbReference type="InterPro" id="IPR001138">
    <property type="entry name" value="Zn2Cys6_DnaBD"/>
</dbReference>
<keyword evidence="4" id="KW-0804">Transcription</keyword>
<dbReference type="InterPro" id="IPR007219">
    <property type="entry name" value="XnlR_reg_dom"/>
</dbReference>
<feature type="compositionally biased region" description="Low complexity" evidence="6">
    <location>
        <begin position="140"/>
        <end position="163"/>
    </location>
</feature>
<dbReference type="GO" id="GO:0003677">
    <property type="term" value="F:DNA binding"/>
    <property type="evidence" value="ECO:0007669"/>
    <property type="project" value="UniProtKB-KW"/>
</dbReference>
<accession>A0A8S0WU95</accession>
<dbReference type="InterPro" id="IPR050797">
    <property type="entry name" value="Carb_Metab_Trans_Reg"/>
</dbReference>
<feature type="compositionally biased region" description="Basic and acidic residues" evidence="6">
    <location>
        <begin position="202"/>
        <end position="212"/>
    </location>
</feature>
<dbReference type="GO" id="GO:0000981">
    <property type="term" value="F:DNA-binding transcription factor activity, RNA polymerase II-specific"/>
    <property type="evidence" value="ECO:0007669"/>
    <property type="project" value="InterPro"/>
</dbReference>
<feature type="compositionally biased region" description="Basic and acidic residues" evidence="6">
    <location>
        <begin position="48"/>
        <end position="59"/>
    </location>
</feature>
<dbReference type="SUPFAM" id="SSF57701">
    <property type="entry name" value="Zn2/Cys6 DNA-binding domain"/>
    <property type="match status" value="1"/>
</dbReference>
<feature type="compositionally biased region" description="Low complexity" evidence="6">
    <location>
        <begin position="306"/>
        <end position="317"/>
    </location>
</feature>
<keyword evidence="9" id="KW-1185">Reference proteome</keyword>
<reference evidence="8 9" key="1">
    <citation type="submission" date="2020-01" db="EMBL/GenBank/DDBJ databases">
        <authorList>
            <person name="Gupta K D."/>
        </authorList>
    </citation>
    <scope>NUCLEOTIDE SEQUENCE [LARGE SCALE GENOMIC DNA]</scope>
</reference>
<feature type="compositionally biased region" description="Pro residues" evidence="6">
    <location>
        <begin position="60"/>
        <end position="95"/>
    </location>
</feature>
<feature type="region of interest" description="Disordered" evidence="6">
    <location>
        <begin position="295"/>
        <end position="327"/>
    </location>
</feature>
<feature type="compositionally biased region" description="Basic and acidic residues" evidence="6">
    <location>
        <begin position="295"/>
        <end position="305"/>
    </location>
</feature>
<name>A0A8S0WU95_CYCAE</name>
<evidence type="ECO:0000313" key="8">
    <source>
        <dbReference type="EMBL" id="CAA7271448.1"/>
    </source>
</evidence>
<dbReference type="Gene3D" id="4.10.240.10">
    <property type="entry name" value="Zn(2)-C6 fungal-type DNA-binding domain"/>
    <property type="match status" value="1"/>
</dbReference>
<dbReference type="OrthoDB" id="4161332at2759"/>
<dbReference type="PROSITE" id="PS00463">
    <property type="entry name" value="ZN2_CY6_FUNGAL_1"/>
    <property type="match status" value="1"/>
</dbReference>
<feature type="compositionally biased region" description="Pro residues" evidence="6">
    <location>
        <begin position="129"/>
        <end position="139"/>
    </location>
</feature>
<feature type="region of interest" description="Disordered" evidence="6">
    <location>
        <begin position="849"/>
        <end position="882"/>
    </location>
</feature>
<dbReference type="PANTHER" id="PTHR31668:SF26">
    <property type="entry name" value="GLUCOSE TRANSPORT TRANSCRIPTION REGULATOR RGT1-RELATED"/>
    <property type="match status" value="1"/>
</dbReference>
<protein>
    <recommendedName>
        <fullName evidence="7">Zn(2)-C6 fungal-type domain-containing protein</fullName>
    </recommendedName>
</protein>
<comment type="caution">
    <text evidence="8">The sequence shown here is derived from an EMBL/GenBank/DDBJ whole genome shotgun (WGS) entry which is preliminary data.</text>
</comment>
<evidence type="ECO:0000313" key="9">
    <source>
        <dbReference type="Proteomes" id="UP000467700"/>
    </source>
</evidence>
<keyword evidence="5" id="KW-0539">Nucleus</keyword>
<keyword evidence="3" id="KW-0238">DNA-binding</keyword>
<dbReference type="GO" id="GO:0006351">
    <property type="term" value="P:DNA-templated transcription"/>
    <property type="evidence" value="ECO:0007669"/>
    <property type="project" value="InterPro"/>
</dbReference>
<feature type="compositionally biased region" description="Low complexity" evidence="6">
    <location>
        <begin position="867"/>
        <end position="881"/>
    </location>
</feature>
<dbReference type="EMBL" id="CACVBS010000112">
    <property type="protein sequence ID" value="CAA7271448.1"/>
    <property type="molecule type" value="Genomic_DNA"/>
</dbReference>
<feature type="region of interest" description="Disordered" evidence="6">
    <location>
        <begin position="815"/>
        <end position="837"/>
    </location>
</feature>
<evidence type="ECO:0000256" key="5">
    <source>
        <dbReference type="ARBA" id="ARBA00023242"/>
    </source>
</evidence>
<proteinExistence type="predicted"/>
<feature type="domain" description="Zn(2)-C6 fungal-type" evidence="7">
    <location>
        <begin position="248"/>
        <end position="282"/>
    </location>
</feature>
<dbReference type="SMART" id="SM00066">
    <property type="entry name" value="GAL4"/>
    <property type="match status" value="1"/>
</dbReference>
<sequence>MTTPPGEPSPPANPPQPPVPPQPLPPTPTQPPPKPSSTATKKPRQRKRADPAQKQKDEPPPQPQQAPPAPAVHPPAQPSYPPPRGPIFQPYPGPPYHIMNPSYPMNGSPYGQHPQHPPPHGQPMNPGQPMSPHPPPPQYAYPMHNPYPHHGYPPYAQYPQPMMMYPPPPRQSLPPDTPQPDPSASASTTGTKRKRKSMTEGGRGKAAERGSDEDTAASGSDAPRPSATPQQTSSSVVDLKKRTKTQRACDSCRSRKIRCDVILDSEPPVCQHCKQYGFECTFFLPITETRFKKKKLEEEAEKEKAATAATSPEAPKAGPSHQGSAPKRDIGVFGPTSTAHLLHSQATINSRVYENYDQRYQHTFEVSKSGDGLIQVQKPSSEDQAAMVHSKPLDLHVERDVIENLINAYFTDVAPILPIVTEAEFLATPNPPPVLIYSMCLVAAARREVPQNVFDSIRYTVNAILKAEDVLSTASIVNVQALLILCMTGDGHSQFVPNALSALWIRLGAAIRMAQDLGLHRAESVKQNIELRRRLWGACLISDRWTSIAYGHPYMIDVQDCDTRLPSSGDPTDLYMDELVRLSILLGRVQKTIYSPSGLTFTTDDMLEDLLSDMKRWKEGLPDHLQFVGPETSRTAGLLHLLYGCVCMMFWRVFMRISYSCPAHLKFSLTVEQWTELVQMTSDTIDWLDTHERVYDVWLPIAYGATSCALVQYHTFIRRKDEQAQAKLRQLRDCVRRWEGAISPDHMSARRKTAEIIALLYEATLGPQLPIETPALNPTGGVTSKQPVLLDYKKDPTRPGGGVFVAHGKPAELKDLPEGTVISGSSEDGDGESEGEVASLVAAANAAATTSAVSPPAVNDNDRARAHSSPSSSSIPASPSMFAPPAPSNVSLRSPSMFFANSASTSPSSSRIAVSAVRSFSANDHQLQHSVVAGSSTTAPLVNLTPLTGGGRGGHFMNVNPAMNLQAQSAPGNVQVMNVLDAAQGGSNLADYAMADNGFLEGIPGQMFDWGQWDTFFSRFGNTAHGGFQQGQAPGQGQQQRAT</sequence>
<dbReference type="CDD" id="cd12148">
    <property type="entry name" value="fungal_TF_MHR"/>
    <property type="match status" value="1"/>
</dbReference>
<dbReference type="GO" id="GO:0008270">
    <property type="term" value="F:zinc ion binding"/>
    <property type="evidence" value="ECO:0007669"/>
    <property type="project" value="InterPro"/>
</dbReference>
<evidence type="ECO:0000259" key="7">
    <source>
        <dbReference type="PROSITE" id="PS50048"/>
    </source>
</evidence>
<evidence type="ECO:0000256" key="6">
    <source>
        <dbReference type="SAM" id="MobiDB-lite"/>
    </source>
</evidence>
<dbReference type="CDD" id="cd00067">
    <property type="entry name" value="GAL4"/>
    <property type="match status" value="1"/>
</dbReference>
<keyword evidence="2" id="KW-0805">Transcription regulation</keyword>
<dbReference type="Pfam" id="PF00172">
    <property type="entry name" value="Zn_clus"/>
    <property type="match status" value="1"/>
</dbReference>
<feature type="region of interest" description="Disordered" evidence="6">
    <location>
        <begin position="1"/>
        <end position="247"/>
    </location>
</feature>
<dbReference type="SMART" id="SM00906">
    <property type="entry name" value="Fungal_trans"/>
    <property type="match status" value="1"/>
</dbReference>
<dbReference type="AlphaFoldDB" id="A0A8S0WU95"/>
<evidence type="ECO:0000256" key="2">
    <source>
        <dbReference type="ARBA" id="ARBA00023015"/>
    </source>
</evidence>
<evidence type="ECO:0000256" key="1">
    <source>
        <dbReference type="ARBA" id="ARBA00022723"/>
    </source>
</evidence>
<evidence type="ECO:0000256" key="3">
    <source>
        <dbReference type="ARBA" id="ARBA00023125"/>
    </source>
</evidence>
<feature type="compositionally biased region" description="Polar residues" evidence="6">
    <location>
        <begin position="227"/>
        <end position="236"/>
    </location>
</feature>
<dbReference type="PANTHER" id="PTHR31668">
    <property type="entry name" value="GLUCOSE TRANSPORT TRANSCRIPTION REGULATOR RGT1-RELATED-RELATED"/>
    <property type="match status" value="1"/>
</dbReference>
<dbReference type="PROSITE" id="PS50048">
    <property type="entry name" value="ZN2_CY6_FUNGAL_2"/>
    <property type="match status" value="1"/>
</dbReference>
<dbReference type="Proteomes" id="UP000467700">
    <property type="component" value="Unassembled WGS sequence"/>
</dbReference>
<dbReference type="Pfam" id="PF04082">
    <property type="entry name" value="Fungal_trans"/>
    <property type="match status" value="1"/>
</dbReference>
<gene>
    <name evidence="8" type="ORF">AAE3_LOCUS13746</name>
</gene>
<feature type="compositionally biased region" description="Low complexity" evidence="6">
    <location>
        <begin position="849"/>
        <end position="858"/>
    </location>
</feature>
<organism evidence="8 9">
    <name type="scientific">Cyclocybe aegerita</name>
    <name type="common">Black poplar mushroom</name>
    <name type="synonym">Agrocybe aegerita</name>
    <dbReference type="NCBI Taxonomy" id="1973307"/>
    <lineage>
        <taxon>Eukaryota</taxon>
        <taxon>Fungi</taxon>
        <taxon>Dikarya</taxon>
        <taxon>Basidiomycota</taxon>
        <taxon>Agaricomycotina</taxon>
        <taxon>Agaricomycetes</taxon>
        <taxon>Agaricomycetidae</taxon>
        <taxon>Agaricales</taxon>
        <taxon>Agaricineae</taxon>
        <taxon>Bolbitiaceae</taxon>
        <taxon>Cyclocybe</taxon>
    </lineage>
</organism>
<evidence type="ECO:0000256" key="4">
    <source>
        <dbReference type="ARBA" id="ARBA00023163"/>
    </source>
</evidence>
<keyword evidence="1" id="KW-0479">Metal-binding</keyword>
<dbReference type="InterPro" id="IPR036864">
    <property type="entry name" value="Zn2-C6_fun-type_DNA-bd_sf"/>
</dbReference>
<feature type="compositionally biased region" description="Pro residues" evidence="6">
    <location>
        <begin position="164"/>
        <end position="181"/>
    </location>
</feature>
<feature type="compositionally biased region" description="Pro residues" evidence="6">
    <location>
        <begin position="1"/>
        <end position="35"/>
    </location>
</feature>
<feature type="compositionally biased region" description="Low complexity" evidence="6">
    <location>
        <begin position="1026"/>
        <end position="1043"/>
    </location>
</feature>